<dbReference type="GeneID" id="30968295"/>
<dbReference type="EMBL" id="KV454484">
    <property type="protein sequence ID" value="ODV59894.1"/>
    <property type="molecule type" value="Genomic_DNA"/>
</dbReference>
<organism evidence="1 2">
    <name type="scientific">Ascoidea rubescens DSM 1968</name>
    <dbReference type="NCBI Taxonomy" id="1344418"/>
    <lineage>
        <taxon>Eukaryota</taxon>
        <taxon>Fungi</taxon>
        <taxon>Dikarya</taxon>
        <taxon>Ascomycota</taxon>
        <taxon>Saccharomycotina</taxon>
        <taxon>Saccharomycetes</taxon>
        <taxon>Ascoideaceae</taxon>
        <taxon>Ascoidea</taxon>
    </lineage>
</organism>
<dbReference type="AlphaFoldDB" id="A0A1D2VDX6"/>
<proteinExistence type="predicted"/>
<dbReference type="InParanoid" id="A0A1D2VDX6"/>
<gene>
    <name evidence="1" type="ORF">ASCRUDRAFT_81771</name>
</gene>
<name>A0A1D2VDX6_9ASCO</name>
<evidence type="ECO:0000313" key="1">
    <source>
        <dbReference type="EMBL" id="ODV59894.1"/>
    </source>
</evidence>
<protein>
    <submittedName>
        <fullName evidence="1">Uncharacterized protein</fullName>
    </submittedName>
</protein>
<keyword evidence="2" id="KW-1185">Reference proteome</keyword>
<sequence>MTLKINNEEQKLYVISDLSVFKNKKLFIPIEIKKFNIESMVKEFIETHTRKVHSAIKFLKYDKVATNNKFGVFLIKFYLP</sequence>
<dbReference type="RefSeq" id="XP_020046201.1">
    <property type="nucleotide sequence ID" value="XM_020194659.1"/>
</dbReference>
<evidence type="ECO:0000313" key="2">
    <source>
        <dbReference type="Proteomes" id="UP000095038"/>
    </source>
</evidence>
<reference evidence="2" key="1">
    <citation type="submission" date="2016-05" db="EMBL/GenBank/DDBJ databases">
        <title>Comparative genomics of biotechnologically important yeasts.</title>
        <authorList>
            <consortium name="DOE Joint Genome Institute"/>
            <person name="Riley R."/>
            <person name="Haridas S."/>
            <person name="Wolfe K.H."/>
            <person name="Lopes M.R."/>
            <person name="Hittinger C.T."/>
            <person name="Goker M."/>
            <person name="Salamov A."/>
            <person name="Wisecaver J."/>
            <person name="Long T.M."/>
            <person name="Aerts A.L."/>
            <person name="Barry K."/>
            <person name="Choi C."/>
            <person name="Clum A."/>
            <person name="Coughlan A.Y."/>
            <person name="Deshpande S."/>
            <person name="Douglass A.P."/>
            <person name="Hanson S.J."/>
            <person name="Klenk H.-P."/>
            <person name="Labutti K."/>
            <person name="Lapidus A."/>
            <person name="Lindquist E."/>
            <person name="Lipzen A."/>
            <person name="Meier-Kolthoff J.P."/>
            <person name="Ohm R.A."/>
            <person name="Otillar R.P."/>
            <person name="Pangilinan J."/>
            <person name="Peng Y."/>
            <person name="Rokas A."/>
            <person name="Rosa C.A."/>
            <person name="Scheuner C."/>
            <person name="Sibirny A.A."/>
            <person name="Slot J.C."/>
            <person name="Stielow J.B."/>
            <person name="Sun H."/>
            <person name="Kurtzman C.P."/>
            <person name="Blackwell M."/>
            <person name="Grigoriev I.V."/>
            <person name="Jeffries T.W."/>
        </authorList>
    </citation>
    <scope>NUCLEOTIDE SEQUENCE [LARGE SCALE GENOMIC DNA]</scope>
    <source>
        <strain evidence="2">DSM 1968</strain>
    </source>
</reference>
<dbReference type="Proteomes" id="UP000095038">
    <property type="component" value="Unassembled WGS sequence"/>
</dbReference>
<accession>A0A1D2VDX6</accession>